<accession>A0A917LZ52</accession>
<reference evidence="1 2" key="1">
    <citation type="journal article" date="2014" name="Int. J. Syst. Evol. Microbiol.">
        <title>Complete genome sequence of Corynebacterium casei LMG S-19264T (=DSM 44701T), isolated from a smear-ripened cheese.</title>
        <authorList>
            <consortium name="US DOE Joint Genome Institute (JGI-PGF)"/>
            <person name="Walter F."/>
            <person name="Albersmeier A."/>
            <person name="Kalinowski J."/>
            <person name="Ruckert C."/>
        </authorList>
    </citation>
    <scope>NUCLEOTIDE SEQUENCE [LARGE SCALE GENOMIC DNA]</scope>
    <source>
        <strain evidence="1 2">CGMCC 1.15286</strain>
    </source>
</reference>
<organism evidence="1 2">
    <name type="scientific">Paenibacillus radicis</name>
    <name type="common">ex Gao et al. 2016</name>
    <dbReference type="NCBI Taxonomy" id="1737354"/>
    <lineage>
        <taxon>Bacteria</taxon>
        <taxon>Bacillati</taxon>
        <taxon>Bacillota</taxon>
        <taxon>Bacilli</taxon>
        <taxon>Bacillales</taxon>
        <taxon>Paenibacillaceae</taxon>
        <taxon>Paenibacillus</taxon>
    </lineage>
</organism>
<protein>
    <recommendedName>
        <fullName evidence="3">Tetratricopeptide repeat protein</fullName>
    </recommendedName>
</protein>
<evidence type="ECO:0000313" key="2">
    <source>
        <dbReference type="Proteomes" id="UP000600247"/>
    </source>
</evidence>
<comment type="caution">
    <text evidence="1">The sequence shown here is derived from an EMBL/GenBank/DDBJ whole genome shotgun (WGS) entry which is preliminary data.</text>
</comment>
<evidence type="ECO:0008006" key="3">
    <source>
        <dbReference type="Google" id="ProtNLM"/>
    </source>
</evidence>
<dbReference type="Proteomes" id="UP000600247">
    <property type="component" value="Unassembled WGS sequence"/>
</dbReference>
<gene>
    <name evidence="1" type="ORF">GCM10010918_21630</name>
</gene>
<keyword evidence="2" id="KW-1185">Reference proteome</keyword>
<name>A0A917LZ52_9BACL</name>
<sequence>MKQRYYGLRREFWSMPDGKRKLVVLEEAIRIADQYMTESDAYDARMDYSSATLECGCPERLFISFSWCLAKFENNPGVYSSFSIMWHYKWVLNQIWRLPQFSLEQIEAVFADFERKCKQYGYTLRAYYQQKVNFLLSQGHLEAAAAYHKLWKETPRDSLSDCLACEQNLFGEYYFRINHLKRGMQTIKPILDGRMSCRSVPQTTYSNMIVPLLKLGEFDRAIDIAKKAFRSIEGPSYLPEYGVFMEFFTVTDMPKAVKLYERTIQLGLESKMPWDRFQYLLSVRLFLQQWSKVKRRKKLAESEQVTLAWLDEEIGTLAQAFNDRNGNDYMHRFIAEKEQNISRLVKKISGG</sequence>
<proteinExistence type="predicted"/>
<evidence type="ECO:0000313" key="1">
    <source>
        <dbReference type="EMBL" id="GGG66805.1"/>
    </source>
</evidence>
<dbReference type="RefSeq" id="WP_188889066.1">
    <property type="nucleotide sequence ID" value="NZ_BMHY01000003.1"/>
</dbReference>
<dbReference type="AlphaFoldDB" id="A0A917LZ52"/>
<dbReference type="EMBL" id="BMHY01000003">
    <property type="protein sequence ID" value="GGG66805.1"/>
    <property type="molecule type" value="Genomic_DNA"/>
</dbReference>